<dbReference type="Gramene" id="TuG1812G0700002097.01.T01">
    <property type="protein sequence ID" value="TuG1812G0700002097.01.T01.cds286234"/>
    <property type="gene ID" value="TuG1812G0700002097.01"/>
</dbReference>
<name>A0A8R7V3Y6_TRIUA</name>
<dbReference type="EnsemblPlants" id="TuG1812G0700002097.01.T01">
    <property type="protein sequence ID" value="TuG1812G0700002097.01.T01.cds286234"/>
    <property type="gene ID" value="TuG1812G0700002097.01"/>
</dbReference>
<sequence>MEVRGFPTRWCDWMDAIFHSSMSAVLLNGVPGRWITCKKGLRQGNPISPYLFLLVVDVLQWMIQQDGGMAHPLVAGKPPLVLQYADDTLIVLRAELEAVRRLKSILDDFVAATGLVINF</sequence>
<reference evidence="2" key="3">
    <citation type="submission" date="2022-06" db="UniProtKB">
        <authorList>
            <consortium name="EnsemblPlants"/>
        </authorList>
    </citation>
    <scope>IDENTIFICATION</scope>
</reference>
<dbReference type="SUPFAM" id="SSF56672">
    <property type="entry name" value="DNA/RNA polymerases"/>
    <property type="match status" value="1"/>
</dbReference>
<dbReference type="Proteomes" id="UP000015106">
    <property type="component" value="Chromosome 7"/>
</dbReference>
<evidence type="ECO:0000313" key="3">
    <source>
        <dbReference type="Proteomes" id="UP000015106"/>
    </source>
</evidence>
<organism evidence="2 3">
    <name type="scientific">Triticum urartu</name>
    <name type="common">Red wild einkorn</name>
    <name type="synonym">Crithodium urartu</name>
    <dbReference type="NCBI Taxonomy" id="4572"/>
    <lineage>
        <taxon>Eukaryota</taxon>
        <taxon>Viridiplantae</taxon>
        <taxon>Streptophyta</taxon>
        <taxon>Embryophyta</taxon>
        <taxon>Tracheophyta</taxon>
        <taxon>Spermatophyta</taxon>
        <taxon>Magnoliopsida</taxon>
        <taxon>Liliopsida</taxon>
        <taxon>Poales</taxon>
        <taxon>Poaceae</taxon>
        <taxon>BOP clade</taxon>
        <taxon>Pooideae</taxon>
        <taxon>Triticodae</taxon>
        <taxon>Triticeae</taxon>
        <taxon>Triticinae</taxon>
        <taxon>Triticum</taxon>
    </lineage>
</organism>
<protein>
    <recommendedName>
        <fullName evidence="1">Reverse transcriptase domain-containing protein</fullName>
    </recommendedName>
</protein>
<evidence type="ECO:0000313" key="2">
    <source>
        <dbReference type="EnsemblPlants" id="TuG1812G0700002097.01.T01.cds286234"/>
    </source>
</evidence>
<dbReference type="AlphaFoldDB" id="A0A8R7V3Y6"/>
<dbReference type="InterPro" id="IPR043502">
    <property type="entry name" value="DNA/RNA_pol_sf"/>
</dbReference>
<dbReference type="PROSITE" id="PS50878">
    <property type="entry name" value="RT_POL"/>
    <property type="match status" value="1"/>
</dbReference>
<proteinExistence type="predicted"/>
<reference evidence="2" key="2">
    <citation type="submission" date="2018-03" db="EMBL/GenBank/DDBJ databases">
        <title>The Triticum urartu genome reveals the dynamic nature of wheat genome evolution.</title>
        <authorList>
            <person name="Ling H."/>
            <person name="Ma B."/>
            <person name="Shi X."/>
            <person name="Liu H."/>
            <person name="Dong L."/>
            <person name="Sun H."/>
            <person name="Cao Y."/>
            <person name="Gao Q."/>
            <person name="Zheng S."/>
            <person name="Li Y."/>
            <person name="Yu Y."/>
            <person name="Du H."/>
            <person name="Qi M."/>
            <person name="Li Y."/>
            <person name="Yu H."/>
            <person name="Cui Y."/>
            <person name="Wang N."/>
            <person name="Chen C."/>
            <person name="Wu H."/>
            <person name="Zhao Y."/>
            <person name="Zhang J."/>
            <person name="Li Y."/>
            <person name="Zhou W."/>
            <person name="Zhang B."/>
            <person name="Hu W."/>
            <person name="Eijk M."/>
            <person name="Tang J."/>
            <person name="Witsenboer H."/>
            <person name="Zhao S."/>
            <person name="Li Z."/>
            <person name="Zhang A."/>
            <person name="Wang D."/>
            <person name="Liang C."/>
        </authorList>
    </citation>
    <scope>NUCLEOTIDE SEQUENCE [LARGE SCALE GENOMIC DNA]</scope>
    <source>
        <strain evidence="2">cv. G1812</strain>
    </source>
</reference>
<dbReference type="InterPro" id="IPR000477">
    <property type="entry name" value="RT_dom"/>
</dbReference>
<accession>A0A8R7V3Y6</accession>
<feature type="domain" description="Reverse transcriptase" evidence="1">
    <location>
        <begin position="1"/>
        <end position="119"/>
    </location>
</feature>
<keyword evidence="3" id="KW-1185">Reference proteome</keyword>
<dbReference type="Pfam" id="PF00078">
    <property type="entry name" value="RVT_1"/>
    <property type="match status" value="1"/>
</dbReference>
<evidence type="ECO:0000259" key="1">
    <source>
        <dbReference type="PROSITE" id="PS50878"/>
    </source>
</evidence>
<reference evidence="3" key="1">
    <citation type="journal article" date="2013" name="Nature">
        <title>Draft genome of the wheat A-genome progenitor Triticum urartu.</title>
        <authorList>
            <person name="Ling H.Q."/>
            <person name="Zhao S."/>
            <person name="Liu D."/>
            <person name="Wang J."/>
            <person name="Sun H."/>
            <person name="Zhang C."/>
            <person name="Fan H."/>
            <person name="Li D."/>
            <person name="Dong L."/>
            <person name="Tao Y."/>
            <person name="Gao C."/>
            <person name="Wu H."/>
            <person name="Li Y."/>
            <person name="Cui Y."/>
            <person name="Guo X."/>
            <person name="Zheng S."/>
            <person name="Wang B."/>
            <person name="Yu K."/>
            <person name="Liang Q."/>
            <person name="Yang W."/>
            <person name="Lou X."/>
            <person name="Chen J."/>
            <person name="Feng M."/>
            <person name="Jian J."/>
            <person name="Zhang X."/>
            <person name="Luo G."/>
            <person name="Jiang Y."/>
            <person name="Liu J."/>
            <person name="Wang Z."/>
            <person name="Sha Y."/>
            <person name="Zhang B."/>
            <person name="Wu H."/>
            <person name="Tang D."/>
            <person name="Shen Q."/>
            <person name="Xue P."/>
            <person name="Zou S."/>
            <person name="Wang X."/>
            <person name="Liu X."/>
            <person name="Wang F."/>
            <person name="Yang Y."/>
            <person name="An X."/>
            <person name="Dong Z."/>
            <person name="Zhang K."/>
            <person name="Zhang X."/>
            <person name="Luo M.C."/>
            <person name="Dvorak J."/>
            <person name="Tong Y."/>
            <person name="Wang J."/>
            <person name="Yang H."/>
            <person name="Li Z."/>
            <person name="Wang D."/>
            <person name="Zhang A."/>
            <person name="Wang J."/>
        </authorList>
    </citation>
    <scope>NUCLEOTIDE SEQUENCE</scope>
    <source>
        <strain evidence="3">cv. G1812</strain>
    </source>
</reference>